<accession>A0A0D8XPA3</accession>
<evidence type="ECO:0000313" key="2">
    <source>
        <dbReference type="Proteomes" id="UP000053766"/>
    </source>
</evidence>
<dbReference type="AlphaFoldDB" id="A0A0D8XPA3"/>
<sequence length="98" mass="10948">MSSYVSTNTNDLRMASVGESHAHRRCSVFTKNKLKLNMLNAESGANAHSSCSFDRRYIDQHADGSLSTSSSSLDLQSCRFCHSRFSFNLQQTRTIGDH</sequence>
<dbReference type="EMBL" id="KN716492">
    <property type="protein sequence ID" value="KJH44181.1"/>
    <property type="molecule type" value="Genomic_DNA"/>
</dbReference>
<protein>
    <submittedName>
        <fullName evidence="1">Uncharacterized protein</fullName>
    </submittedName>
</protein>
<organism evidence="1 2">
    <name type="scientific">Dictyocaulus viviparus</name>
    <name type="common">Bovine lungworm</name>
    <dbReference type="NCBI Taxonomy" id="29172"/>
    <lineage>
        <taxon>Eukaryota</taxon>
        <taxon>Metazoa</taxon>
        <taxon>Ecdysozoa</taxon>
        <taxon>Nematoda</taxon>
        <taxon>Chromadorea</taxon>
        <taxon>Rhabditida</taxon>
        <taxon>Rhabditina</taxon>
        <taxon>Rhabditomorpha</taxon>
        <taxon>Strongyloidea</taxon>
        <taxon>Metastrongylidae</taxon>
        <taxon>Dictyocaulus</taxon>
    </lineage>
</organism>
<name>A0A0D8XPA3_DICVI</name>
<dbReference type="STRING" id="29172.A0A0D8XPA3"/>
<proteinExistence type="predicted"/>
<keyword evidence="2" id="KW-1185">Reference proteome</keyword>
<dbReference type="Proteomes" id="UP000053766">
    <property type="component" value="Unassembled WGS sequence"/>
</dbReference>
<gene>
    <name evidence="1" type="ORF">DICVIV_09782</name>
</gene>
<reference evidence="2" key="2">
    <citation type="journal article" date="2016" name="Sci. Rep.">
        <title>Dictyocaulus viviparus genome, variome and transcriptome elucidate lungworm biology and support future intervention.</title>
        <authorList>
            <person name="McNulty S.N."/>
            <person name="Strube C."/>
            <person name="Rosa B.A."/>
            <person name="Martin J.C."/>
            <person name="Tyagi R."/>
            <person name="Choi Y.J."/>
            <person name="Wang Q."/>
            <person name="Hallsworth Pepin K."/>
            <person name="Zhang X."/>
            <person name="Ozersky P."/>
            <person name="Wilson R.K."/>
            <person name="Sternberg P.W."/>
            <person name="Gasser R.B."/>
            <person name="Mitreva M."/>
        </authorList>
    </citation>
    <scope>NUCLEOTIDE SEQUENCE [LARGE SCALE GENOMIC DNA]</scope>
    <source>
        <strain evidence="2">HannoverDv2000</strain>
    </source>
</reference>
<evidence type="ECO:0000313" key="1">
    <source>
        <dbReference type="EMBL" id="KJH44181.1"/>
    </source>
</evidence>
<reference evidence="1 2" key="1">
    <citation type="submission" date="2013-11" db="EMBL/GenBank/DDBJ databases">
        <title>Draft genome of the bovine lungworm Dictyocaulus viviparus.</title>
        <authorList>
            <person name="Mitreva M."/>
        </authorList>
    </citation>
    <scope>NUCLEOTIDE SEQUENCE [LARGE SCALE GENOMIC DNA]</scope>
    <source>
        <strain evidence="1 2">HannoverDv2000</strain>
    </source>
</reference>